<keyword evidence="1" id="KW-0479">Metal-binding</keyword>
<keyword evidence="3" id="KW-0408">Iron</keyword>
<dbReference type="GO" id="GO:0045486">
    <property type="term" value="F:flavanone 3-dioxygenase activity"/>
    <property type="evidence" value="ECO:0007669"/>
    <property type="project" value="UniProtKB-EC"/>
</dbReference>
<dbReference type="EMBL" id="KN669057">
    <property type="protein sequence ID" value="KHN04713.1"/>
    <property type="molecule type" value="Genomic_DNA"/>
</dbReference>
<dbReference type="SUPFAM" id="SSF51197">
    <property type="entry name" value="Clavaminate synthase-like"/>
    <property type="match status" value="1"/>
</dbReference>
<keyword evidence="7" id="KW-1185">Reference proteome</keyword>
<evidence type="ECO:0000256" key="3">
    <source>
        <dbReference type="ARBA" id="ARBA00023004"/>
    </source>
</evidence>
<evidence type="ECO:0000256" key="1">
    <source>
        <dbReference type="ARBA" id="ARBA00022723"/>
    </source>
</evidence>
<dbReference type="InterPro" id="IPR026992">
    <property type="entry name" value="DIOX_N"/>
</dbReference>
<dbReference type="Pfam" id="PF14226">
    <property type="entry name" value="DIOX_N"/>
    <property type="match status" value="1"/>
</dbReference>
<dbReference type="Proteomes" id="UP000053555">
    <property type="component" value="Unassembled WGS sequence"/>
</dbReference>
<name>A0A0B2PAK0_GLYSO</name>
<organism evidence="5">
    <name type="scientific">Glycine soja</name>
    <name type="common">Wild soybean</name>
    <dbReference type="NCBI Taxonomy" id="3848"/>
    <lineage>
        <taxon>Eukaryota</taxon>
        <taxon>Viridiplantae</taxon>
        <taxon>Streptophyta</taxon>
        <taxon>Embryophyta</taxon>
        <taxon>Tracheophyta</taxon>
        <taxon>Spermatophyta</taxon>
        <taxon>Magnoliopsida</taxon>
        <taxon>eudicotyledons</taxon>
        <taxon>Gunneridae</taxon>
        <taxon>Pentapetalae</taxon>
        <taxon>rosids</taxon>
        <taxon>fabids</taxon>
        <taxon>Fabales</taxon>
        <taxon>Fabaceae</taxon>
        <taxon>Papilionoideae</taxon>
        <taxon>50 kb inversion clade</taxon>
        <taxon>NPAAA clade</taxon>
        <taxon>indigoferoid/millettioid clade</taxon>
        <taxon>Phaseoleae</taxon>
        <taxon>Glycine</taxon>
        <taxon>Glycine subgen. Soja</taxon>
    </lineage>
</organism>
<dbReference type="InterPro" id="IPR050295">
    <property type="entry name" value="Plant_2OG-oxidoreductases"/>
</dbReference>
<dbReference type="PANTHER" id="PTHR47991">
    <property type="entry name" value="OXOGLUTARATE/IRON-DEPENDENT DIOXYGENASE"/>
    <property type="match status" value="1"/>
</dbReference>
<dbReference type="Proteomes" id="UP000289340">
    <property type="component" value="Chromosome 18"/>
</dbReference>
<dbReference type="AlphaFoldDB" id="A0A0B2PAK0"/>
<feature type="domain" description="Non-haem dioxygenase N-terminal" evidence="4">
    <location>
        <begin position="8"/>
        <end position="114"/>
    </location>
</feature>
<dbReference type="EC" id="1.14.11.9" evidence="5"/>
<evidence type="ECO:0000313" key="5">
    <source>
        <dbReference type="EMBL" id="KHN04713.1"/>
    </source>
</evidence>
<dbReference type="InterPro" id="IPR027443">
    <property type="entry name" value="IPNS-like_sf"/>
</dbReference>
<evidence type="ECO:0000313" key="6">
    <source>
        <dbReference type="EMBL" id="RZB52611.1"/>
    </source>
</evidence>
<dbReference type="GO" id="GO:0031418">
    <property type="term" value="F:L-ascorbic acid binding"/>
    <property type="evidence" value="ECO:0007669"/>
    <property type="project" value="UniProtKB-KW"/>
</dbReference>
<evidence type="ECO:0000313" key="7">
    <source>
        <dbReference type="Proteomes" id="UP000289340"/>
    </source>
</evidence>
<gene>
    <name evidence="6" type="ORF">D0Y65_048897</name>
    <name evidence="5" type="ORF">glysoja_041214</name>
</gene>
<dbReference type="EMBL" id="QZWG01000018">
    <property type="protein sequence ID" value="RZB52611.1"/>
    <property type="molecule type" value="Genomic_DNA"/>
</dbReference>
<reference evidence="6 7" key="2">
    <citation type="submission" date="2018-09" db="EMBL/GenBank/DDBJ databases">
        <title>A high-quality reference genome of wild soybean provides a powerful tool to mine soybean genomes.</title>
        <authorList>
            <person name="Xie M."/>
            <person name="Chung C.Y.L."/>
            <person name="Li M.-W."/>
            <person name="Wong F.-L."/>
            <person name="Chan T.-F."/>
            <person name="Lam H.-M."/>
        </authorList>
    </citation>
    <scope>NUCLEOTIDE SEQUENCE [LARGE SCALE GENOMIC DNA]</scope>
    <source>
        <strain evidence="7">cv. W05</strain>
        <tissue evidence="6">Hypocotyl of etiolated seedlings</tissue>
    </source>
</reference>
<dbReference type="GO" id="GO:0046872">
    <property type="term" value="F:metal ion binding"/>
    <property type="evidence" value="ECO:0007669"/>
    <property type="project" value="UniProtKB-KW"/>
</dbReference>
<evidence type="ECO:0000256" key="2">
    <source>
        <dbReference type="ARBA" id="ARBA00022896"/>
    </source>
</evidence>
<reference evidence="5" key="1">
    <citation type="submission" date="2014-07" db="EMBL/GenBank/DDBJ databases">
        <title>Identification of a novel salt tolerance gene in wild soybean by whole-genome sequencing.</title>
        <authorList>
            <person name="Lam H.-M."/>
            <person name="Qi X."/>
            <person name="Li M.-W."/>
            <person name="Liu X."/>
            <person name="Xie M."/>
            <person name="Ni M."/>
            <person name="Xu X."/>
        </authorList>
    </citation>
    <scope>NUCLEOTIDE SEQUENCE [LARGE SCALE GENOMIC DNA]</scope>
    <source>
        <tissue evidence="5">Root</tissue>
    </source>
</reference>
<keyword evidence="5" id="KW-0560">Oxidoreductase</keyword>
<protein>
    <submittedName>
        <fullName evidence="5">S-norcoclaurine synthase 1</fullName>
        <ecNumber evidence="5">1.14.11.9</ecNumber>
    </submittedName>
</protein>
<dbReference type="Gene3D" id="2.60.120.330">
    <property type="entry name" value="B-lactam Antibiotic, Isopenicillin N Synthase, Chain"/>
    <property type="match status" value="1"/>
</dbReference>
<proteinExistence type="predicted"/>
<sequence length="134" mass="15711">MPHLSSEIPVIDLSLLSNRNTKELLKLDIACKDWGFFQILNHCVQKELLKMKDASSEFYNLPIEEKNKNAMTSNEIQGYGKGYLVSEEQTLDRSDVLMLHIYSTRYRKLQFWPKIPEGFKKVLLTIENYVHGFR</sequence>
<accession>A0A0B2PAK0</accession>
<keyword evidence="2" id="KW-0847">Vitamin C</keyword>
<dbReference type="SMR" id="A0A0B2PAK0"/>
<evidence type="ECO:0000259" key="4">
    <source>
        <dbReference type="Pfam" id="PF14226"/>
    </source>
</evidence>